<sequence length="294" mass="32507">MDIIRQGPFLVKIHPFPTTFGQVLVELEGSSVSGLDINSFVDLFKLARRISSALASVTGARRCALASDGTCVTIIPLHGLAEEWKPVLCEEAEYRTTYPGFLTTKSAPMLPSADLDAIRDRIAAVSGITSPYNLHFKGPPSDNLFARIVRGELDQWRVYEDEDHIAFLTPFANTLGFTVLVPRAHLPSDIFSLDESDYVMLLEAAYRVVHIMKRAFDIKEVGVFFEGYEINYAHVKLVPIHATDDSTQRPVSPAPYYDIYPGYITTQPGPSPPDISSLEVLAEKVCQAMASVLQ</sequence>
<comment type="caution">
    <text evidence="1">Lacks conserved residue(s) required for the propagation of feature annotation.</text>
</comment>
<organism evidence="3 4">
    <name type="scientific">Moniliophthora roreri</name>
    <name type="common">Frosty pod rot fungus</name>
    <name type="synonym">Monilia roreri</name>
    <dbReference type="NCBI Taxonomy" id="221103"/>
    <lineage>
        <taxon>Eukaryota</taxon>
        <taxon>Fungi</taxon>
        <taxon>Dikarya</taxon>
        <taxon>Basidiomycota</taxon>
        <taxon>Agaricomycotina</taxon>
        <taxon>Agaricomycetes</taxon>
        <taxon>Agaricomycetidae</taxon>
        <taxon>Agaricales</taxon>
        <taxon>Marasmiineae</taxon>
        <taxon>Marasmiaceae</taxon>
        <taxon>Moniliophthora</taxon>
    </lineage>
</organism>
<accession>A0A0W0G2D7</accession>
<dbReference type="Gene3D" id="3.30.428.10">
    <property type="entry name" value="HIT-like"/>
    <property type="match status" value="1"/>
</dbReference>
<evidence type="ECO:0000259" key="2">
    <source>
        <dbReference type="PROSITE" id="PS51084"/>
    </source>
</evidence>
<dbReference type="GO" id="GO:0003824">
    <property type="term" value="F:catalytic activity"/>
    <property type="evidence" value="ECO:0007669"/>
    <property type="project" value="InterPro"/>
</dbReference>
<dbReference type="SUPFAM" id="SSF54197">
    <property type="entry name" value="HIT-like"/>
    <property type="match status" value="1"/>
</dbReference>
<name>A0A0W0G2D7_MONRR</name>
<dbReference type="eggNOG" id="ENOG502RSE7">
    <property type="taxonomic scope" value="Eukaryota"/>
</dbReference>
<dbReference type="Proteomes" id="UP000054988">
    <property type="component" value="Unassembled WGS sequence"/>
</dbReference>
<dbReference type="InterPro" id="IPR001310">
    <property type="entry name" value="Histidine_triad_HIT"/>
</dbReference>
<dbReference type="PANTHER" id="PTHR46648">
    <property type="entry name" value="HIT FAMILY PROTEIN 1"/>
    <property type="match status" value="1"/>
</dbReference>
<evidence type="ECO:0000256" key="1">
    <source>
        <dbReference type="PROSITE-ProRule" id="PRU00464"/>
    </source>
</evidence>
<dbReference type="AlphaFoldDB" id="A0A0W0G2D7"/>
<dbReference type="EMBL" id="LATX01001297">
    <property type="protein sequence ID" value="KTB42739.1"/>
    <property type="molecule type" value="Genomic_DNA"/>
</dbReference>
<dbReference type="InterPro" id="IPR036265">
    <property type="entry name" value="HIT-like_sf"/>
</dbReference>
<dbReference type="InterPro" id="IPR011146">
    <property type="entry name" value="HIT-like"/>
</dbReference>
<reference evidence="3 4" key="1">
    <citation type="submission" date="2015-12" db="EMBL/GenBank/DDBJ databases">
        <title>Draft genome sequence of Moniliophthora roreri, the causal agent of frosty pod rot of cacao.</title>
        <authorList>
            <person name="Aime M.C."/>
            <person name="Diaz-Valderrama J.R."/>
            <person name="Kijpornyongpan T."/>
            <person name="Phillips-Mora W."/>
        </authorList>
    </citation>
    <scope>NUCLEOTIDE SEQUENCE [LARGE SCALE GENOMIC DNA]</scope>
    <source>
        <strain evidence="3 4">MCA 2952</strain>
    </source>
</reference>
<gene>
    <name evidence="3" type="ORF">WG66_4681</name>
</gene>
<feature type="domain" description="HIT" evidence="2">
    <location>
        <begin position="144"/>
        <end position="248"/>
    </location>
</feature>
<dbReference type="PANTHER" id="PTHR46648:SF1">
    <property type="entry name" value="ADENOSINE 5'-MONOPHOSPHORAMIDASE HNT1"/>
    <property type="match status" value="1"/>
</dbReference>
<comment type="caution">
    <text evidence="3">The sequence shown here is derived from an EMBL/GenBank/DDBJ whole genome shotgun (WGS) entry which is preliminary data.</text>
</comment>
<proteinExistence type="predicted"/>
<dbReference type="PROSITE" id="PS51084">
    <property type="entry name" value="HIT_2"/>
    <property type="match status" value="1"/>
</dbReference>
<protein>
    <recommendedName>
        <fullName evidence="2">HIT domain-containing protein</fullName>
    </recommendedName>
</protein>
<evidence type="ECO:0000313" key="4">
    <source>
        <dbReference type="Proteomes" id="UP000054988"/>
    </source>
</evidence>
<evidence type="ECO:0000313" key="3">
    <source>
        <dbReference type="EMBL" id="KTB42739.1"/>
    </source>
</evidence>